<name>A0A0L7QJI8_9HYME</name>
<proteinExistence type="predicted"/>
<dbReference type="InterPro" id="IPR029058">
    <property type="entry name" value="AB_hydrolase_fold"/>
</dbReference>
<dbReference type="Pfam" id="PF00326">
    <property type="entry name" value="Peptidase_S9"/>
    <property type="match status" value="1"/>
</dbReference>
<dbReference type="InterPro" id="IPR050278">
    <property type="entry name" value="Serine_Prot_S9B/DPPIV"/>
</dbReference>
<reference evidence="3" key="1">
    <citation type="submission" date="2015-07" db="EMBL/GenBank/DDBJ databases">
        <title>The genome of Habropoda laboriosa.</title>
        <authorList>
            <person name="Pan H."/>
            <person name="Kapheim K."/>
        </authorList>
    </citation>
    <scope>NUCLEOTIDE SEQUENCE [LARGE SCALE GENOMIC DNA]</scope>
</reference>
<feature type="domain" description="Peptidase S9 prolyl oligopeptidase catalytic" evidence="1">
    <location>
        <begin position="116"/>
        <end position="221"/>
    </location>
</feature>
<keyword evidence="3" id="KW-1185">Reference proteome</keyword>
<dbReference type="AlphaFoldDB" id="A0A0L7QJI8"/>
<dbReference type="Gene3D" id="3.40.50.1820">
    <property type="entry name" value="alpha/beta hydrolase"/>
    <property type="match status" value="1"/>
</dbReference>
<dbReference type="Proteomes" id="UP000053825">
    <property type="component" value="Unassembled WGS sequence"/>
</dbReference>
<dbReference type="STRING" id="597456.A0A0L7QJI8"/>
<evidence type="ECO:0000259" key="1">
    <source>
        <dbReference type="Pfam" id="PF00326"/>
    </source>
</evidence>
<sequence length="224" mass="25480">MNYLAGNRCTYAYAFFSKSSSYYALSCSGPDPVFIAIMDANHRQLYSWEDNGPLRRQLAARKQPVIKNLNVKANGYNNKVRLYMPPDFDEKKAYPLLINVYAGPNTIKITDEVTYGFEAYMVTNRSVIYGRIDGRGSAYKGSKMLFEIYRKLGTVEIEDQITVTRILQQTYSWIDPNRTAIWGWSYGGFATAMALATDRESVFKCGISVAPVTSWIYYGNFATR</sequence>
<comment type="caution">
    <text evidence="2">The sequence shown here is derived from an EMBL/GenBank/DDBJ whole genome shotgun (WGS) entry which is preliminary data.</text>
</comment>
<accession>A0A0L7QJI8</accession>
<dbReference type="PANTHER" id="PTHR11731:SF154">
    <property type="entry name" value="VENOM DIPEPTIDYL PEPTIDASE 4-LIKE PROTEIN"/>
    <property type="match status" value="1"/>
</dbReference>
<organism evidence="2 3">
    <name type="scientific">Habropoda laboriosa</name>
    <dbReference type="NCBI Taxonomy" id="597456"/>
    <lineage>
        <taxon>Eukaryota</taxon>
        <taxon>Metazoa</taxon>
        <taxon>Ecdysozoa</taxon>
        <taxon>Arthropoda</taxon>
        <taxon>Hexapoda</taxon>
        <taxon>Insecta</taxon>
        <taxon>Pterygota</taxon>
        <taxon>Neoptera</taxon>
        <taxon>Endopterygota</taxon>
        <taxon>Hymenoptera</taxon>
        <taxon>Apocrita</taxon>
        <taxon>Aculeata</taxon>
        <taxon>Apoidea</taxon>
        <taxon>Anthophila</taxon>
        <taxon>Apidae</taxon>
        <taxon>Habropoda</taxon>
    </lineage>
</organism>
<dbReference type="GO" id="GO:0005886">
    <property type="term" value="C:plasma membrane"/>
    <property type="evidence" value="ECO:0007669"/>
    <property type="project" value="TreeGrafter"/>
</dbReference>
<protein>
    <submittedName>
        <fullName evidence="2">Venom dipeptidyl peptidase 4</fullName>
    </submittedName>
</protein>
<evidence type="ECO:0000313" key="3">
    <source>
        <dbReference type="Proteomes" id="UP000053825"/>
    </source>
</evidence>
<dbReference type="SUPFAM" id="SSF53474">
    <property type="entry name" value="alpha/beta-Hydrolases"/>
    <property type="match status" value="1"/>
</dbReference>
<dbReference type="GO" id="GO:0008236">
    <property type="term" value="F:serine-type peptidase activity"/>
    <property type="evidence" value="ECO:0007669"/>
    <property type="project" value="InterPro"/>
</dbReference>
<dbReference type="PANTHER" id="PTHR11731">
    <property type="entry name" value="PROTEASE FAMILY S9B,C DIPEPTIDYL-PEPTIDASE IV-RELATED"/>
    <property type="match status" value="1"/>
</dbReference>
<dbReference type="GO" id="GO:0008239">
    <property type="term" value="F:dipeptidyl-peptidase activity"/>
    <property type="evidence" value="ECO:0007669"/>
    <property type="project" value="TreeGrafter"/>
</dbReference>
<dbReference type="OrthoDB" id="16520at2759"/>
<dbReference type="GO" id="GO:0006508">
    <property type="term" value="P:proteolysis"/>
    <property type="evidence" value="ECO:0007669"/>
    <property type="project" value="InterPro"/>
</dbReference>
<dbReference type="InterPro" id="IPR001375">
    <property type="entry name" value="Peptidase_S9_cat"/>
</dbReference>
<evidence type="ECO:0000313" key="2">
    <source>
        <dbReference type="EMBL" id="KOC58706.1"/>
    </source>
</evidence>
<dbReference type="Gene3D" id="2.140.10.30">
    <property type="entry name" value="Dipeptidylpeptidase IV, N-terminal domain"/>
    <property type="match status" value="1"/>
</dbReference>
<dbReference type="EMBL" id="LHQN01028188">
    <property type="protein sequence ID" value="KOC58706.1"/>
    <property type="molecule type" value="Genomic_DNA"/>
</dbReference>
<gene>
    <name evidence="2" type="ORF">WH47_09221</name>
</gene>